<dbReference type="EMBL" id="MU790765">
    <property type="protein sequence ID" value="KAJ3993449.1"/>
    <property type="molecule type" value="Genomic_DNA"/>
</dbReference>
<feature type="chain" id="PRO_5045278407" evidence="8">
    <location>
        <begin position="21"/>
        <end position="595"/>
    </location>
</feature>
<gene>
    <name evidence="11" type="ORF">F5050DRAFT_1810506</name>
</gene>
<dbReference type="Gene3D" id="3.30.560.10">
    <property type="entry name" value="Glucose Oxidase, domain 3"/>
    <property type="match status" value="1"/>
</dbReference>
<dbReference type="SUPFAM" id="SSF51905">
    <property type="entry name" value="FAD/NAD(P)-binding domain"/>
    <property type="match status" value="1"/>
</dbReference>
<evidence type="ECO:0000256" key="5">
    <source>
        <dbReference type="ARBA" id="ARBA00022827"/>
    </source>
</evidence>
<evidence type="ECO:0000256" key="2">
    <source>
        <dbReference type="ARBA" id="ARBA00010790"/>
    </source>
</evidence>
<comment type="caution">
    <text evidence="11">The sequence shown here is derived from an EMBL/GenBank/DDBJ whole genome shotgun (WGS) entry which is preliminary data.</text>
</comment>
<organism evidence="11 12">
    <name type="scientific">Lentinula boryana</name>
    <dbReference type="NCBI Taxonomy" id="40481"/>
    <lineage>
        <taxon>Eukaryota</taxon>
        <taxon>Fungi</taxon>
        <taxon>Dikarya</taxon>
        <taxon>Basidiomycota</taxon>
        <taxon>Agaricomycotina</taxon>
        <taxon>Agaricomycetes</taxon>
        <taxon>Agaricomycetidae</taxon>
        <taxon>Agaricales</taxon>
        <taxon>Marasmiineae</taxon>
        <taxon>Omphalotaceae</taxon>
        <taxon>Lentinula</taxon>
    </lineage>
</organism>
<feature type="signal peptide" evidence="8">
    <location>
        <begin position="1"/>
        <end position="20"/>
    </location>
</feature>
<evidence type="ECO:0000259" key="10">
    <source>
        <dbReference type="Pfam" id="PF05199"/>
    </source>
</evidence>
<protein>
    <submittedName>
        <fullName evidence="11">Pyranose dehydrogenase</fullName>
    </submittedName>
</protein>
<dbReference type="Proteomes" id="UP001163828">
    <property type="component" value="Unassembled WGS sequence"/>
</dbReference>
<dbReference type="Pfam" id="PF05199">
    <property type="entry name" value="GMC_oxred_C"/>
    <property type="match status" value="1"/>
</dbReference>
<evidence type="ECO:0000256" key="3">
    <source>
        <dbReference type="ARBA" id="ARBA00022630"/>
    </source>
</evidence>
<dbReference type="Gene3D" id="3.50.50.60">
    <property type="entry name" value="FAD/NAD(P)-binding domain"/>
    <property type="match status" value="1"/>
</dbReference>
<reference evidence="11" key="1">
    <citation type="submission" date="2022-08" db="EMBL/GenBank/DDBJ databases">
        <authorList>
            <consortium name="DOE Joint Genome Institute"/>
            <person name="Min B."/>
            <person name="Riley R."/>
            <person name="Sierra-Patev S."/>
            <person name="Naranjo-Ortiz M."/>
            <person name="Looney B."/>
            <person name="Konkel Z."/>
            <person name="Slot J.C."/>
            <person name="Sakamoto Y."/>
            <person name="Steenwyk J.L."/>
            <person name="Rokas A."/>
            <person name="Carro J."/>
            <person name="Camarero S."/>
            <person name="Ferreira P."/>
            <person name="Molpeceres G."/>
            <person name="Ruiz-Duenas F.J."/>
            <person name="Serrano A."/>
            <person name="Henrissat B."/>
            <person name="Drula E."/>
            <person name="Hughes K.W."/>
            <person name="Mata J.L."/>
            <person name="Ishikawa N.K."/>
            <person name="Vargas-Isla R."/>
            <person name="Ushijima S."/>
            <person name="Smith C.A."/>
            <person name="Ahrendt S."/>
            <person name="Andreopoulos W."/>
            <person name="He G."/>
            <person name="Labutti K."/>
            <person name="Lipzen A."/>
            <person name="Ng V."/>
            <person name="Sandor L."/>
            <person name="Barry K."/>
            <person name="Martinez A.T."/>
            <person name="Xiao Y."/>
            <person name="Gibbons J.G."/>
            <person name="Terashima K."/>
            <person name="Hibbett D.S."/>
            <person name="Grigoriev I.V."/>
        </authorList>
    </citation>
    <scope>NUCLEOTIDE SEQUENCE</scope>
    <source>
        <strain evidence="11">TFB10827</strain>
    </source>
</reference>
<evidence type="ECO:0000313" key="12">
    <source>
        <dbReference type="Proteomes" id="UP001163828"/>
    </source>
</evidence>
<evidence type="ECO:0000256" key="6">
    <source>
        <dbReference type="ARBA" id="ARBA00023002"/>
    </source>
</evidence>
<proteinExistence type="inferred from homology"/>
<dbReference type="SUPFAM" id="SSF54373">
    <property type="entry name" value="FAD-linked reductases, C-terminal domain"/>
    <property type="match status" value="1"/>
</dbReference>
<dbReference type="InterPro" id="IPR000172">
    <property type="entry name" value="GMC_OxRdtase_N"/>
</dbReference>
<evidence type="ECO:0000313" key="11">
    <source>
        <dbReference type="EMBL" id="KAJ3993449.1"/>
    </source>
</evidence>
<dbReference type="InterPro" id="IPR036188">
    <property type="entry name" value="FAD/NAD-bd_sf"/>
</dbReference>
<comment type="cofactor">
    <cofactor evidence="1">
        <name>FAD</name>
        <dbReference type="ChEBI" id="CHEBI:57692"/>
    </cofactor>
</comment>
<dbReference type="PIRSF" id="PIRSF000137">
    <property type="entry name" value="Alcohol_oxidase"/>
    <property type="match status" value="1"/>
</dbReference>
<keyword evidence="5" id="KW-0274">FAD</keyword>
<dbReference type="InterPro" id="IPR012132">
    <property type="entry name" value="GMC_OxRdtase"/>
</dbReference>
<dbReference type="Pfam" id="PF00732">
    <property type="entry name" value="GMC_oxred_N"/>
    <property type="match status" value="1"/>
</dbReference>
<keyword evidence="12" id="KW-1185">Reference proteome</keyword>
<keyword evidence="7" id="KW-0325">Glycoprotein</keyword>
<accession>A0ABQ8Q555</accession>
<name>A0ABQ8Q555_9AGAR</name>
<keyword evidence="6" id="KW-0560">Oxidoreductase</keyword>
<keyword evidence="3" id="KW-0285">Flavoprotein</keyword>
<feature type="domain" description="Glucose-methanol-choline oxidoreductase C-terminal" evidence="10">
    <location>
        <begin position="442"/>
        <end position="584"/>
    </location>
</feature>
<evidence type="ECO:0000259" key="9">
    <source>
        <dbReference type="Pfam" id="PF00732"/>
    </source>
</evidence>
<dbReference type="InterPro" id="IPR007867">
    <property type="entry name" value="GMC_OxRtase_C"/>
</dbReference>
<feature type="domain" description="Glucose-methanol-choline oxidoreductase N-terminal" evidence="9">
    <location>
        <begin position="35"/>
        <end position="338"/>
    </location>
</feature>
<evidence type="ECO:0000256" key="8">
    <source>
        <dbReference type="SAM" id="SignalP"/>
    </source>
</evidence>
<dbReference type="PANTHER" id="PTHR11552">
    <property type="entry name" value="GLUCOSE-METHANOL-CHOLINE GMC OXIDOREDUCTASE"/>
    <property type="match status" value="1"/>
</dbReference>
<sequence length="595" mass="63577">MYPTFALLGLLAVSVPLCNGKIYEDPNAIPSLNSYDYVIVGGGLTGSVVASRLTENSNTSVLLLEAGGSHQGVYYIEVPGLQNFTGPGTIYNWNYTSVPQVNLLNNTIPAPRGHVLGGSSSINGMWYTRGSSADYDRWANVTGDQGWLWDELQTYFEKSESFTSPVDGHNTSGQYDPTLHGTQGPLQVTVGGYSQSLDQLVMGRLDEQFPFIEDYDDGEPIGFGWTQTTIGNGSRSSAATAYLDNYLNRTNLDIAVNSLVTRISASNGSSIDTVTLTALNGIPINVTARVEVLLAAGVFNTPHILLNSGIGDATELSAMNIPVVHNLPSVGKNLTEQPAVSNLWNTSSPVPAAEAEAAYEQALAQWNSTRTGRMVLAISNTVGFARMNMSNLEVEALVEQYGELAPGPASPHFELLPTINAFDAEANFANAEFIFDAVNLVPYSRGSVTLDPTNPMGDPLIDYNFYSAPQDILVMRQAILGALSFVSTPDWQEFLANPVSPLFAAVVGEYPNVSNTTMDAYIRASTTISFHAVGSCSMSPAGADWGVVDPDFHVKGVKGLRIIDTSIMPFAPAGHSQAAAYVIAERAADIIKAST</sequence>
<evidence type="ECO:0000256" key="4">
    <source>
        <dbReference type="ARBA" id="ARBA00022729"/>
    </source>
</evidence>
<dbReference type="PANTHER" id="PTHR11552:SF201">
    <property type="entry name" value="GLUCOSE-METHANOL-CHOLINE OXIDOREDUCTASE N-TERMINAL DOMAIN-CONTAINING PROTEIN"/>
    <property type="match status" value="1"/>
</dbReference>
<keyword evidence="4 8" id="KW-0732">Signal</keyword>
<evidence type="ECO:0000256" key="1">
    <source>
        <dbReference type="ARBA" id="ARBA00001974"/>
    </source>
</evidence>
<comment type="similarity">
    <text evidence="2">Belongs to the GMC oxidoreductase family.</text>
</comment>
<evidence type="ECO:0000256" key="7">
    <source>
        <dbReference type="ARBA" id="ARBA00023180"/>
    </source>
</evidence>